<comment type="caution">
    <text evidence="1">The sequence shown here is derived from an EMBL/GenBank/DDBJ whole genome shotgun (WGS) entry which is preliminary data.</text>
</comment>
<keyword evidence="2" id="KW-1185">Reference proteome</keyword>
<organism evidence="1 2">
    <name type="scientific">Lacrimispora amygdalina</name>
    <dbReference type="NCBI Taxonomy" id="253257"/>
    <lineage>
        <taxon>Bacteria</taxon>
        <taxon>Bacillati</taxon>
        <taxon>Bacillota</taxon>
        <taxon>Clostridia</taxon>
        <taxon>Lachnospirales</taxon>
        <taxon>Lachnospiraceae</taxon>
        <taxon>Lacrimispora</taxon>
    </lineage>
</organism>
<accession>A0ABQ5M8B3</accession>
<proteinExistence type="predicted"/>
<protein>
    <submittedName>
        <fullName evidence="1">Uncharacterized protein</fullName>
    </submittedName>
</protein>
<evidence type="ECO:0000313" key="1">
    <source>
        <dbReference type="EMBL" id="GLB30987.1"/>
    </source>
</evidence>
<name>A0ABQ5M8B3_9FIRM</name>
<evidence type="ECO:0000313" key="2">
    <source>
        <dbReference type="Proteomes" id="UP001419084"/>
    </source>
</evidence>
<reference evidence="1 2" key="1">
    <citation type="journal article" date="2024" name="Int. J. Syst. Evol. Microbiol.">
        <title>Lacrimispora brassicae sp. nov. isolated from fermented cabbage, and proposal of Clostridium indicum Gundawar et al. 2019 and Clostridium methoxybenzovorans Mechichi et al. 1999 as heterotypic synonyms of Lacrimispora amygdalina (Parshina et al. 2003) Haas and Blanchard 2020 and Lacrimispora indolis (McClung and McCoy 1957) Haas and Blanchard 2020, respectively.</title>
        <authorList>
            <person name="Kobayashi H."/>
            <person name="Tanizawa Y."/>
            <person name="Sakamoto M."/>
            <person name="Ohkuma M."/>
            <person name="Tohno M."/>
        </authorList>
    </citation>
    <scope>NUCLEOTIDE SEQUENCE [LARGE SCALE GENOMIC DNA]</scope>
    <source>
        <strain evidence="1 2">DSM 12857</strain>
    </source>
</reference>
<gene>
    <name evidence="1" type="ORF">LAD12857_29100</name>
</gene>
<dbReference type="EMBL" id="BRPJ01000051">
    <property type="protein sequence ID" value="GLB30987.1"/>
    <property type="molecule type" value="Genomic_DNA"/>
</dbReference>
<sequence length="55" mass="5991">MGKTKIMYSNKKCQCCGKLYPPKTDQKRCTCERAGLLVETGTWHQPKMGGGAGGI</sequence>
<dbReference type="Proteomes" id="UP001419084">
    <property type="component" value="Unassembled WGS sequence"/>
</dbReference>